<evidence type="ECO:0000313" key="2">
    <source>
        <dbReference type="EMBL" id="PAA52956.1"/>
    </source>
</evidence>
<keyword evidence="3" id="KW-1185">Reference proteome</keyword>
<dbReference type="AlphaFoldDB" id="A0A267DUU3"/>
<accession>A0A267DUU3</accession>
<evidence type="ECO:0000256" key="1">
    <source>
        <dbReference type="SAM" id="SignalP"/>
    </source>
</evidence>
<evidence type="ECO:0008006" key="4">
    <source>
        <dbReference type="Google" id="ProtNLM"/>
    </source>
</evidence>
<reference evidence="2 3" key="1">
    <citation type="submission" date="2017-06" db="EMBL/GenBank/DDBJ databases">
        <title>A platform for efficient transgenesis in Macrostomum lignano, a flatworm model organism for stem cell research.</title>
        <authorList>
            <person name="Berezikov E."/>
        </authorList>
    </citation>
    <scope>NUCLEOTIDE SEQUENCE [LARGE SCALE GENOMIC DNA]</scope>
    <source>
        <strain evidence="2">DV1</strain>
        <tissue evidence="2">Whole organism</tissue>
    </source>
</reference>
<dbReference type="Proteomes" id="UP000215902">
    <property type="component" value="Unassembled WGS sequence"/>
</dbReference>
<sequence length="280" mass="29983">MKSRRSLPAALLLLLVFICSSCSAASASSDPLSCLSCVFYKHMAMPLNNPDCASGRGVRLEPCGDGHACKVAFLQDASSTIVHAARSCQRSSGGGSTLPDFASLMFNARTTMYCNSSGCNNNWLGSGETRARRRLHCWVGHGRRIDQFQLQPCSDRVLELTTAVNDSRAGGQLVQTPVCLLAQLTRQIKYNGRAFESAMYLADCMPHASSVYGRNYPMFEYERVCRHPGCNSGQAAPKLQAGLMLAAVPAAGGTSPAAAAVYYWIAALATAWLAADTVLL</sequence>
<feature type="chain" id="PRO_5012130873" description="UPAR/Ly6 domain-containing protein" evidence="1">
    <location>
        <begin position="25"/>
        <end position="280"/>
    </location>
</feature>
<name>A0A267DUU3_9PLAT</name>
<gene>
    <name evidence="2" type="ORF">BOX15_Mlig008766g1</name>
</gene>
<comment type="caution">
    <text evidence="2">The sequence shown here is derived from an EMBL/GenBank/DDBJ whole genome shotgun (WGS) entry which is preliminary data.</text>
</comment>
<dbReference type="EMBL" id="NIVC01003158">
    <property type="protein sequence ID" value="PAA52956.1"/>
    <property type="molecule type" value="Genomic_DNA"/>
</dbReference>
<feature type="signal peptide" evidence="1">
    <location>
        <begin position="1"/>
        <end position="24"/>
    </location>
</feature>
<evidence type="ECO:0000313" key="3">
    <source>
        <dbReference type="Proteomes" id="UP000215902"/>
    </source>
</evidence>
<protein>
    <recommendedName>
        <fullName evidence="4">UPAR/Ly6 domain-containing protein</fullName>
    </recommendedName>
</protein>
<organism evidence="2 3">
    <name type="scientific">Macrostomum lignano</name>
    <dbReference type="NCBI Taxonomy" id="282301"/>
    <lineage>
        <taxon>Eukaryota</taxon>
        <taxon>Metazoa</taxon>
        <taxon>Spiralia</taxon>
        <taxon>Lophotrochozoa</taxon>
        <taxon>Platyhelminthes</taxon>
        <taxon>Rhabditophora</taxon>
        <taxon>Macrostomorpha</taxon>
        <taxon>Macrostomida</taxon>
        <taxon>Macrostomidae</taxon>
        <taxon>Macrostomum</taxon>
    </lineage>
</organism>
<proteinExistence type="predicted"/>
<keyword evidence="1" id="KW-0732">Signal</keyword>